<dbReference type="AlphaFoldDB" id="A0A9P4S8K4"/>
<evidence type="ECO:0000313" key="2">
    <source>
        <dbReference type="Proteomes" id="UP000799429"/>
    </source>
</evidence>
<name>A0A9P4S8K4_9PEZI</name>
<accession>A0A9P4S8K4</accession>
<keyword evidence="2" id="KW-1185">Reference proteome</keyword>
<comment type="caution">
    <text evidence="1">The sequence shown here is derived from an EMBL/GenBank/DDBJ whole genome shotgun (WGS) entry which is preliminary data.</text>
</comment>
<organism evidence="1 2">
    <name type="scientific">Patellaria atrata CBS 101060</name>
    <dbReference type="NCBI Taxonomy" id="1346257"/>
    <lineage>
        <taxon>Eukaryota</taxon>
        <taxon>Fungi</taxon>
        <taxon>Dikarya</taxon>
        <taxon>Ascomycota</taxon>
        <taxon>Pezizomycotina</taxon>
        <taxon>Dothideomycetes</taxon>
        <taxon>Dothideomycetes incertae sedis</taxon>
        <taxon>Patellariales</taxon>
        <taxon>Patellariaceae</taxon>
        <taxon>Patellaria</taxon>
    </lineage>
</organism>
<gene>
    <name evidence="1" type="ORF">M501DRAFT_995808</name>
</gene>
<evidence type="ECO:0000313" key="1">
    <source>
        <dbReference type="EMBL" id="KAF2837247.1"/>
    </source>
</evidence>
<proteinExistence type="predicted"/>
<reference evidence="1" key="1">
    <citation type="journal article" date="2020" name="Stud. Mycol.">
        <title>101 Dothideomycetes genomes: a test case for predicting lifestyles and emergence of pathogens.</title>
        <authorList>
            <person name="Haridas S."/>
            <person name="Albert R."/>
            <person name="Binder M."/>
            <person name="Bloem J."/>
            <person name="Labutti K."/>
            <person name="Salamov A."/>
            <person name="Andreopoulos B."/>
            <person name="Baker S."/>
            <person name="Barry K."/>
            <person name="Bills G."/>
            <person name="Bluhm B."/>
            <person name="Cannon C."/>
            <person name="Castanera R."/>
            <person name="Culley D."/>
            <person name="Daum C."/>
            <person name="Ezra D."/>
            <person name="Gonzalez J."/>
            <person name="Henrissat B."/>
            <person name="Kuo A."/>
            <person name="Liang C."/>
            <person name="Lipzen A."/>
            <person name="Lutzoni F."/>
            <person name="Magnuson J."/>
            <person name="Mondo S."/>
            <person name="Nolan M."/>
            <person name="Ohm R."/>
            <person name="Pangilinan J."/>
            <person name="Park H.-J."/>
            <person name="Ramirez L."/>
            <person name="Alfaro M."/>
            <person name="Sun H."/>
            <person name="Tritt A."/>
            <person name="Yoshinaga Y."/>
            <person name="Zwiers L.-H."/>
            <person name="Turgeon B."/>
            <person name="Goodwin S."/>
            <person name="Spatafora J."/>
            <person name="Crous P."/>
            <person name="Grigoriev I."/>
        </authorList>
    </citation>
    <scope>NUCLEOTIDE SEQUENCE</scope>
    <source>
        <strain evidence="1">CBS 101060</strain>
    </source>
</reference>
<protein>
    <submittedName>
        <fullName evidence="1">Uncharacterized protein</fullName>
    </submittedName>
</protein>
<dbReference type="EMBL" id="MU006100">
    <property type="protein sequence ID" value="KAF2837247.1"/>
    <property type="molecule type" value="Genomic_DNA"/>
</dbReference>
<sequence>MLFLQVLYFATLKVHTSHSTLHSTIDPIFDLSTIPHALISPPSIPQPRRRQVTVSDLKRSELEINSGYHYLVVSTPSLTSNYFVKVFS</sequence>
<dbReference type="Proteomes" id="UP000799429">
    <property type="component" value="Unassembled WGS sequence"/>
</dbReference>